<dbReference type="EMBL" id="CP080507">
    <property type="protein sequence ID" value="QYM78471.1"/>
    <property type="molecule type" value="Genomic_DNA"/>
</dbReference>
<sequence>MSAAPAQLPFFHLVSFTGHRQLADPAAVGALLRQELAALRRESPGEWIARSSAAAGADLLFARTALDLGLGWEVTLPLPIGDFQQDFAPEDWREVRATLDRAELIEVVAEPGSREEAYLTAGYELVHRCDVLLAVWDGLPARGKGGTGDIIAYARAMDVPLVIINPLDLSVRRENFAALRLHDAHLRFLNAVPGPATADNADAREQIAAFQRKLDDTATHSSPHFRRLTALTVWLHVGATTLATAALAFGWHWGGLPVGKLLLLLGALGVAYYMRRQSTQSRWTRCRLAAEITRSALAIWGLPRATRLFADFDWVGLEPLRRSLDVLHRRGARGQPRDFERFKQEYLSTRIDDQLAYFARQKAKAEPLLARLRFGFGASTIAAIALTALYALDEVFGLELLPRPAAELLYYFGPIVLPVVAAAFISLISINDLHRRVARYHEIGARLVTARREIAFSQTWAGLERAIAKAERVLVQEVFEWHSITSFTESH</sequence>
<evidence type="ECO:0008006" key="4">
    <source>
        <dbReference type="Google" id="ProtNLM"/>
    </source>
</evidence>
<dbReference type="KEGG" id="ole:K0B96_14375"/>
<dbReference type="Proteomes" id="UP000825051">
    <property type="component" value="Chromosome"/>
</dbReference>
<keyword evidence="3" id="KW-1185">Reference proteome</keyword>
<accession>A0A8F9TUY9</accession>
<feature type="transmembrane region" description="Helical" evidence="1">
    <location>
        <begin position="372"/>
        <end position="392"/>
    </location>
</feature>
<dbReference type="SUPFAM" id="SSF102405">
    <property type="entry name" value="MCP/YpsA-like"/>
    <property type="match status" value="1"/>
</dbReference>
<proteinExistence type="predicted"/>
<name>A0A8F9TUY9_9BACT</name>
<dbReference type="RefSeq" id="WP_220161575.1">
    <property type="nucleotide sequence ID" value="NZ_CP080507.1"/>
</dbReference>
<keyword evidence="1" id="KW-1133">Transmembrane helix</keyword>
<keyword evidence="1" id="KW-0472">Membrane</keyword>
<protein>
    <recommendedName>
        <fullName evidence="4">SMODS and SLOG-associating 2TM effector domain-containing protein</fullName>
    </recommendedName>
</protein>
<gene>
    <name evidence="2" type="ORF">K0B96_14375</name>
</gene>
<dbReference type="Gene3D" id="3.40.50.450">
    <property type="match status" value="1"/>
</dbReference>
<evidence type="ECO:0000313" key="3">
    <source>
        <dbReference type="Proteomes" id="UP000825051"/>
    </source>
</evidence>
<evidence type="ECO:0000313" key="2">
    <source>
        <dbReference type="EMBL" id="QYM78471.1"/>
    </source>
</evidence>
<evidence type="ECO:0000256" key="1">
    <source>
        <dbReference type="SAM" id="Phobius"/>
    </source>
</evidence>
<keyword evidence="1" id="KW-0812">Transmembrane</keyword>
<feature type="transmembrane region" description="Helical" evidence="1">
    <location>
        <begin position="257"/>
        <end position="274"/>
    </location>
</feature>
<dbReference type="AlphaFoldDB" id="A0A8F9TUY9"/>
<organism evidence="2 3">
    <name type="scientific">Horticoccus luteus</name>
    <dbReference type="NCBI Taxonomy" id="2862869"/>
    <lineage>
        <taxon>Bacteria</taxon>
        <taxon>Pseudomonadati</taxon>
        <taxon>Verrucomicrobiota</taxon>
        <taxon>Opitutia</taxon>
        <taxon>Opitutales</taxon>
        <taxon>Opitutaceae</taxon>
        <taxon>Horticoccus</taxon>
    </lineage>
</organism>
<feature type="transmembrane region" description="Helical" evidence="1">
    <location>
        <begin position="408"/>
        <end position="430"/>
    </location>
</feature>
<reference evidence="2" key="1">
    <citation type="submission" date="2021-08" db="EMBL/GenBank/DDBJ databases">
        <title>Genome of a novel bacterium of the phylum Verrucomicrobia, Oleiharenicola sp. KSB-15.</title>
        <authorList>
            <person name="Chung J.-H."/>
            <person name="Ahn J.-H."/>
            <person name="Yoon Y."/>
            <person name="Kim D.-Y."/>
            <person name="An S.-H."/>
            <person name="Park I."/>
            <person name="Yeon J."/>
        </authorList>
    </citation>
    <scope>NUCLEOTIDE SEQUENCE</scope>
    <source>
        <strain evidence="2">KSB-15</strain>
    </source>
</reference>